<dbReference type="InterPro" id="IPR003374">
    <property type="entry name" value="ApbE-like_sf"/>
</dbReference>
<keyword evidence="6" id="KW-0479">Metal-binding</keyword>
<dbReference type="EC" id="2.7.1.180" evidence="2"/>
<dbReference type="AlphaFoldDB" id="A0A512PHP9"/>
<keyword evidence="4" id="KW-0285">Flavoprotein</keyword>
<keyword evidence="13" id="KW-1185">Reference proteome</keyword>
<dbReference type="GO" id="GO:0016740">
    <property type="term" value="F:transferase activity"/>
    <property type="evidence" value="ECO:0007669"/>
    <property type="project" value="UniProtKB-KW"/>
</dbReference>
<evidence type="ECO:0000256" key="7">
    <source>
        <dbReference type="ARBA" id="ARBA00022827"/>
    </source>
</evidence>
<dbReference type="EMBL" id="BKAL01000015">
    <property type="protein sequence ID" value="GEP70717.1"/>
    <property type="molecule type" value="Genomic_DNA"/>
</dbReference>
<evidence type="ECO:0000256" key="2">
    <source>
        <dbReference type="ARBA" id="ARBA00011955"/>
    </source>
</evidence>
<evidence type="ECO:0000256" key="8">
    <source>
        <dbReference type="ARBA" id="ARBA00022842"/>
    </source>
</evidence>
<dbReference type="RefSeq" id="WP_146954489.1">
    <property type="nucleotide sequence ID" value="NZ_BAABBJ010000012.1"/>
</dbReference>
<reference evidence="12 13" key="1">
    <citation type="submission" date="2019-07" db="EMBL/GenBank/DDBJ databases">
        <title>Whole genome shotgun sequence of Cellulomonas soli NBRC 109434.</title>
        <authorList>
            <person name="Hosoyama A."/>
            <person name="Uohara A."/>
            <person name="Ohji S."/>
            <person name="Ichikawa N."/>
        </authorList>
    </citation>
    <scope>NUCLEOTIDE SEQUENCE [LARGE SCALE GENOMIC DNA]</scope>
    <source>
        <strain evidence="12 13">NBRC 109434</strain>
    </source>
</reference>
<sequence>MTLSTTERRPVELPPTEPVPSVPAAAEVPRRAWVEQIMGMPISIHVRGPMAEAPLTARAVADAFTELRRIDSVFSTYREDSVISRVRRGEIRLADCPPEVLEVHMLCRQARERTDGWFDAWRWSDGFDPTGLVKGWAIARAATLLEDVEGDVAIDAGGDVLVRSAADAPWRVGIEDPRDRTQVLAWVDVTDGAVATSGPAARGAHIIDPFSGEAVTGILSATVIGPSIVWADVLATAVVARGEQAVEWVQTLHGTSGVIVLADGRVHRWSNPV</sequence>
<evidence type="ECO:0000256" key="11">
    <source>
        <dbReference type="SAM" id="MobiDB-lite"/>
    </source>
</evidence>
<feature type="compositionally biased region" description="Pro residues" evidence="11">
    <location>
        <begin position="12"/>
        <end position="21"/>
    </location>
</feature>
<accession>A0A512PHP9</accession>
<dbReference type="SUPFAM" id="SSF143631">
    <property type="entry name" value="ApbE-like"/>
    <property type="match status" value="1"/>
</dbReference>
<name>A0A512PHP9_9CELL</name>
<keyword evidence="5 12" id="KW-0808">Transferase</keyword>
<evidence type="ECO:0000256" key="6">
    <source>
        <dbReference type="ARBA" id="ARBA00022723"/>
    </source>
</evidence>
<evidence type="ECO:0000256" key="9">
    <source>
        <dbReference type="ARBA" id="ARBA00031306"/>
    </source>
</evidence>
<comment type="caution">
    <text evidence="12">The sequence shown here is derived from an EMBL/GenBank/DDBJ whole genome shotgun (WGS) entry which is preliminary data.</text>
</comment>
<organism evidence="12 13">
    <name type="scientific">Cellulomonas soli</name>
    <dbReference type="NCBI Taxonomy" id="931535"/>
    <lineage>
        <taxon>Bacteria</taxon>
        <taxon>Bacillati</taxon>
        <taxon>Actinomycetota</taxon>
        <taxon>Actinomycetes</taxon>
        <taxon>Micrococcales</taxon>
        <taxon>Cellulomonadaceae</taxon>
        <taxon>Cellulomonas</taxon>
    </lineage>
</organism>
<evidence type="ECO:0000313" key="12">
    <source>
        <dbReference type="EMBL" id="GEP70717.1"/>
    </source>
</evidence>
<dbReference type="PANTHER" id="PTHR30040">
    <property type="entry name" value="THIAMINE BIOSYNTHESIS LIPOPROTEIN APBE"/>
    <property type="match status" value="1"/>
</dbReference>
<gene>
    <name evidence="12" type="primary">apbE_2</name>
    <name evidence="12" type="ORF">CSO01_34320</name>
</gene>
<evidence type="ECO:0000256" key="10">
    <source>
        <dbReference type="ARBA" id="ARBA00048540"/>
    </source>
</evidence>
<evidence type="ECO:0000256" key="1">
    <source>
        <dbReference type="ARBA" id="ARBA00001946"/>
    </source>
</evidence>
<keyword evidence="7" id="KW-0274">FAD</keyword>
<dbReference type="Pfam" id="PF02424">
    <property type="entry name" value="ApbE"/>
    <property type="match status" value="2"/>
</dbReference>
<evidence type="ECO:0000256" key="4">
    <source>
        <dbReference type="ARBA" id="ARBA00022630"/>
    </source>
</evidence>
<comment type="catalytic activity">
    <reaction evidence="10">
        <text>L-threonyl-[protein] + FAD = FMN-L-threonyl-[protein] + AMP + H(+)</text>
        <dbReference type="Rhea" id="RHEA:36847"/>
        <dbReference type="Rhea" id="RHEA-COMP:11060"/>
        <dbReference type="Rhea" id="RHEA-COMP:11061"/>
        <dbReference type="ChEBI" id="CHEBI:15378"/>
        <dbReference type="ChEBI" id="CHEBI:30013"/>
        <dbReference type="ChEBI" id="CHEBI:57692"/>
        <dbReference type="ChEBI" id="CHEBI:74257"/>
        <dbReference type="ChEBI" id="CHEBI:456215"/>
        <dbReference type="EC" id="2.7.1.180"/>
    </reaction>
</comment>
<evidence type="ECO:0000256" key="5">
    <source>
        <dbReference type="ARBA" id="ARBA00022679"/>
    </source>
</evidence>
<dbReference type="OrthoDB" id="9778595at2"/>
<protein>
    <recommendedName>
        <fullName evidence="3">FAD:protein FMN transferase</fullName>
        <ecNumber evidence="2">2.7.1.180</ecNumber>
    </recommendedName>
    <alternativeName>
        <fullName evidence="9">Flavin transferase</fullName>
    </alternativeName>
</protein>
<comment type="cofactor">
    <cofactor evidence="1">
        <name>Mg(2+)</name>
        <dbReference type="ChEBI" id="CHEBI:18420"/>
    </cofactor>
</comment>
<evidence type="ECO:0000313" key="13">
    <source>
        <dbReference type="Proteomes" id="UP000321798"/>
    </source>
</evidence>
<feature type="region of interest" description="Disordered" evidence="11">
    <location>
        <begin position="1"/>
        <end position="24"/>
    </location>
</feature>
<dbReference type="PANTHER" id="PTHR30040:SF2">
    <property type="entry name" value="FAD:PROTEIN FMN TRANSFERASE"/>
    <property type="match status" value="1"/>
</dbReference>
<dbReference type="Gene3D" id="3.10.520.10">
    <property type="entry name" value="ApbE-like domains"/>
    <property type="match status" value="2"/>
</dbReference>
<keyword evidence="8" id="KW-0460">Magnesium</keyword>
<dbReference type="GO" id="GO:0046872">
    <property type="term" value="F:metal ion binding"/>
    <property type="evidence" value="ECO:0007669"/>
    <property type="project" value="UniProtKB-KW"/>
</dbReference>
<dbReference type="InterPro" id="IPR024932">
    <property type="entry name" value="ApbE"/>
</dbReference>
<feature type="compositionally biased region" description="Basic and acidic residues" evidence="11">
    <location>
        <begin position="1"/>
        <end position="11"/>
    </location>
</feature>
<evidence type="ECO:0000256" key="3">
    <source>
        <dbReference type="ARBA" id="ARBA00016337"/>
    </source>
</evidence>
<proteinExistence type="predicted"/>
<dbReference type="Proteomes" id="UP000321798">
    <property type="component" value="Unassembled WGS sequence"/>
</dbReference>